<dbReference type="Proteomes" id="UP001485043">
    <property type="component" value="Unassembled WGS sequence"/>
</dbReference>
<proteinExistence type="predicted"/>
<feature type="compositionally biased region" description="Polar residues" evidence="1">
    <location>
        <begin position="591"/>
        <end position="602"/>
    </location>
</feature>
<feature type="compositionally biased region" description="Low complexity" evidence="1">
    <location>
        <begin position="396"/>
        <end position="420"/>
    </location>
</feature>
<feature type="compositionally biased region" description="Polar residues" evidence="1">
    <location>
        <begin position="1006"/>
        <end position="1017"/>
    </location>
</feature>
<feature type="region of interest" description="Disordered" evidence="1">
    <location>
        <begin position="437"/>
        <end position="700"/>
    </location>
</feature>
<protein>
    <submittedName>
        <fullName evidence="2">Uncharacterized protein</fullName>
    </submittedName>
</protein>
<feature type="region of interest" description="Disordered" evidence="1">
    <location>
        <begin position="133"/>
        <end position="181"/>
    </location>
</feature>
<dbReference type="EMBL" id="JALJOV010000776">
    <property type="protein sequence ID" value="KAK9861337.1"/>
    <property type="molecule type" value="Genomic_DNA"/>
</dbReference>
<name>A0AAW1SXQ0_9CHLO</name>
<dbReference type="AlphaFoldDB" id="A0AAW1SXQ0"/>
<accession>A0AAW1SXQ0</accession>
<sequence length="1017" mass="107614">MLASVERIAKAESSLESRPESMEMYLEDQRSQLEAERQQLRASQRQLEADTAAGQAQLQEARSQLAADRAALMQLASTLMQSVEDARGSAEHYQAMLAPSSSLLAAEKPDVPDSQSPNHLGAFGSPHCLGSLPLEAGNELGQGTSAAGPQHASQERHAAEQASAPPQSSDAPFKKAGTAGSSHACHALRTAQQAAPSAQLANAPFTLQEGLLDEPSPMLHDPSEELPAAQQAATSGPSRPPPVNGAQTSEPVMQGPRAWWHNGFGNRAAAQVPTSSPDADIEPNFGPPCDARDGSSCLETSQALQRAGKGCAPSRANGDSQEPAPEQAWLPASSGMPPISTLLQPPQLDRLPSIGALLAPPSTQCPPLAAHMAQGAAQAGDWSKNAGGHLGNHTDGGVAASGQAGAASGSAPRAPASSSSHVAEWLAETVASAAELRIAPKDPKQPQKSKRKPFAADTGPTTRGDPGSRPNGVRAAGGQMEVQQVKKKKKRKKSAADEATRLKQKEAALAVLNRGPPSARQSRPAAAQPLLDEPFDPADYSGDDAAFETRQANAPPAGLPHHKKRKLEKGQRKPKPSMGSGCAAFPGSAPAWSSQARSQQPGPWQAGNHNPRAWVQNGQAHWESSPQHDNLAHQSTREGVRMHLEDGWSVRGSSPTWQPAKRGPEDAWQDSGSSPTKKTPKPGVFQRRLPIRPKRPGLGHEDLDAAVASLTTLPDEAIPALPPSAERQEQSARAQAAAIAALKNDAPALLEEMRQQNMLTALQLLQPDAATASDAPNANSTSASAKSLYNRMHDILDKVCEAQVGWSNPARRSMLGEAAAGPASDGETGPSMSTAAARYCLDSLRILLDCTRAFEGANSWGWSREIQAFVFIFEGANRIAVEKPEYGFATYFFEIENGLSIAAQVCRLLAVLSVKGVTRGHLNGDNSSLSISERLSAEDTTVLHACGWDPAEGIKRLLNFSDERVRHDTKADSTSSLGRDYRSRILSLLQAGRLQGRFERRPNPVPQSNHAPPQSAP</sequence>
<feature type="compositionally biased region" description="Basic and acidic residues" evidence="1">
    <location>
        <begin position="494"/>
        <end position="506"/>
    </location>
</feature>
<keyword evidence="3" id="KW-1185">Reference proteome</keyword>
<comment type="caution">
    <text evidence="2">The sequence shown here is derived from an EMBL/GenBank/DDBJ whole genome shotgun (WGS) entry which is preliminary data.</text>
</comment>
<feature type="compositionally biased region" description="Basic residues" evidence="1">
    <location>
        <begin position="560"/>
        <end position="575"/>
    </location>
</feature>
<feature type="compositionally biased region" description="Acidic residues" evidence="1">
    <location>
        <begin position="533"/>
        <end position="546"/>
    </location>
</feature>
<feature type="region of interest" description="Disordered" evidence="1">
    <location>
        <begin position="379"/>
        <end position="420"/>
    </location>
</feature>
<feature type="compositionally biased region" description="Basic and acidic residues" evidence="1">
    <location>
        <begin position="7"/>
        <end position="39"/>
    </location>
</feature>
<feature type="compositionally biased region" description="Polar residues" evidence="1">
    <location>
        <begin position="616"/>
        <end position="634"/>
    </location>
</feature>
<evidence type="ECO:0000256" key="1">
    <source>
        <dbReference type="SAM" id="MobiDB-lite"/>
    </source>
</evidence>
<reference evidence="2 3" key="1">
    <citation type="journal article" date="2024" name="Nat. Commun.">
        <title>Phylogenomics reveals the evolutionary origins of lichenization in chlorophyte algae.</title>
        <authorList>
            <person name="Puginier C."/>
            <person name="Libourel C."/>
            <person name="Otte J."/>
            <person name="Skaloud P."/>
            <person name="Haon M."/>
            <person name="Grisel S."/>
            <person name="Petersen M."/>
            <person name="Berrin J.G."/>
            <person name="Delaux P.M."/>
            <person name="Dal Grande F."/>
            <person name="Keller J."/>
        </authorList>
    </citation>
    <scope>NUCLEOTIDE SEQUENCE [LARGE SCALE GENOMIC DNA]</scope>
    <source>
        <strain evidence="2 3">SAG 2523</strain>
    </source>
</reference>
<organism evidence="2 3">
    <name type="scientific">Apatococcus fuscideae</name>
    <dbReference type="NCBI Taxonomy" id="2026836"/>
    <lineage>
        <taxon>Eukaryota</taxon>
        <taxon>Viridiplantae</taxon>
        <taxon>Chlorophyta</taxon>
        <taxon>core chlorophytes</taxon>
        <taxon>Trebouxiophyceae</taxon>
        <taxon>Chlorellales</taxon>
        <taxon>Chlorellaceae</taxon>
        <taxon>Apatococcus</taxon>
    </lineage>
</organism>
<feature type="compositionally biased region" description="Low complexity" evidence="1">
    <location>
        <begin position="160"/>
        <end position="171"/>
    </location>
</feature>
<evidence type="ECO:0000313" key="2">
    <source>
        <dbReference type="EMBL" id="KAK9861337.1"/>
    </source>
</evidence>
<feature type="region of interest" description="Disordered" evidence="1">
    <location>
        <begin position="1"/>
        <end position="58"/>
    </location>
</feature>
<dbReference type="PANTHER" id="PTHR47871:SF2">
    <property type="entry name" value="OS03G0221300 PROTEIN"/>
    <property type="match status" value="1"/>
</dbReference>
<feature type="region of interest" description="Disordered" evidence="1">
    <location>
        <begin position="997"/>
        <end position="1017"/>
    </location>
</feature>
<feature type="compositionally biased region" description="Low complexity" evidence="1">
    <location>
        <begin position="516"/>
        <end position="529"/>
    </location>
</feature>
<dbReference type="PANTHER" id="PTHR47871">
    <property type="entry name" value="NAC DOMAIN-CONTAINING PROTEIN 8"/>
    <property type="match status" value="1"/>
</dbReference>
<feature type="region of interest" description="Disordered" evidence="1">
    <location>
        <begin position="212"/>
        <end position="346"/>
    </location>
</feature>
<feature type="compositionally biased region" description="Basic and acidic residues" evidence="1">
    <location>
        <begin position="635"/>
        <end position="648"/>
    </location>
</feature>
<gene>
    <name evidence="2" type="ORF">WJX84_010767</name>
</gene>
<evidence type="ECO:0000313" key="3">
    <source>
        <dbReference type="Proteomes" id="UP001485043"/>
    </source>
</evidence>